<accession>A0AAV7Z6M2</accession>
<feature type="region of interest" description="Disordered" evidence="2">
    <location>
        <begin position="300"/>
        <end position="334"/>
    </location>
</feature>
<feature type="region of interest" description="Disordered" evidence="2">
    <location>
        <begin position="548"/>
        <end position="581"/>
    </location>
</feature>
<evidence type="ECO:0000256" key="2">
    <source>
        <dbReference type="SAM" id="MobiDB-lite"/>
    </source>
</evidence>
<feature type="coiled-coil region" evidence="1">
    <location>
        <begin position="644"/>
        <end position="671"/>
    </location>
</feature>
<organism evidence="3 4">
    <name type="scientific">Anaeramoeba flamelloides</name>
    <dbReference type="NCBI Taxonomy" id="1746091"/>
    <lineage>
        <taxon>Eukaryota</taxon>
        <taxon>Metamonada</taxon>
        <taxon>Anaeramoebidae</taxon>
        <taxon>Anaeramoeba</taxon>
    </lineage>
</organism>
<feature type="compositionally biased region" description="Polar residues" evidence="2">
    <location>
        <begin position="247"/>
        <end position="257"/>
    </location>
</feature>
<evidence type="ECO:0000256" key="1">
    <source>
        <dbReference type="SAM" id="Coils"/>
    </source>
</evidence>
<dbReference type="AlphaFoldDB" id="A0AAV7Z6M2"/>
<gene>
    <name evidence="3" type="ORF">M0812_17791</name>
</gene>
<reference evidence="3" key="1">
    <citation type="submission" date="2022-08" db="EMBL/GenBank/DDBJ databases">
        <title>Novel sulphate-reducing endosymbionts in the free-living metamonad Anaeramoeba.</title>
        <authorList>
            <person name="Jerlstrom-Hultqvist J."/>
            <person name="Cepicka I."/>
            <person name="Gallot-Lavallee L."/>
            <person name="Salas-Leiva D."/>
            <person name="Curtis B.A."/>
            <person name="Zahonova K."/>
            <person name="Pipaliya S."/>
            <person name="Dacks J."/>
            <person name="Roger A.J."/>
        </authorList>
    </citation>
    <scope>NUCLEOTIDE SEQUENCE</scope>
    <source>
        <strain evidence="3">Busselton2</strain>
    </source>
</reference>
<feature type="compositionally biased region" description="Polar residues" evidence="2">
    <location>
        <begin position="119"/>
        <end position="136"/>
    </location>
</feature>
<protein>
    <submittedName>
        <fullName evidence="3">Uncharacterized protein</fullName>
    </submittedName>
</protein>
<feature type="region of interest" description="Disordered" evidence="2">
    <location>
        <begin position="24"/>
        <end position="48"/>
    </location>
</feature>
<feature type="compositionally biased region" description="Basic residues" evidence="2">
    <location>
        <begin position="164"/>
        <end position="177"/>
    </location>
</feature>
<dbReference type="Proteomes" id="UP001146793">
    <property type="component" value="Unassembled WGS sequence"/>
</dbReference>
<feature type="region of interest" description="Disordered" evidence="2">
    <location>
        <begin position="495"/>
        <end position="515"/>
    </location>
</feature>
<evidence type="ECO:0000313" key="4">
    <source>
        <dbReference type="Proteomes" id="UP001146793"/>
    </source>
</evidence>
<dbReference type="EMBL" id="JANTQA010000036">
    <property type="protein sequence ID" value="KAJ3435753.1"/>
    <property type="molecule type" value="Genomic_DNA"/>
</dbReference>
<feature type="region of interest" description="Disordered" evidence="2">
    <location>
        <begin position="99"/>
        <end position="258"/>
    </location>
</feature>
<feature type="compositionally biased region" description="Basic and acidic residues" evidence="2">
    <location>
        <begin position="316"/>
        <end position="325"/>
    </location>
</feature>
<keyword evidence="1" id="KW-0175">Coiled coil</keyword>
<evidence type="ECO:0000313" key="3">
    <source>
        <dbReference type="EMBL" id="KAJ3435753.1"/>
    </source>
</evidence>
<feature type="compositionally biased region" description="Low complexity" evidence="2">
    <location>
        <begin position="349"/>
        <end position="360"/>
    </location>
</feature>
<sequence length="714" mass="82752">MSNLSNRSLTLNSILSSHLKPQLSKITKTKKQKRSQGIPKPRTVSTNQPKVFMPKINKNLQKKNKLFKTQTLSLHQSKRPLSTTKPLLSKSKFKSLNKKAATVVRAKRRKKQAYGTKSKAIQRSTPQKTNSHSLKSQAKVLSLSLSEQGNSRKRTNSNTLRKSISPRKPFHSLKIRKTNATIDPDKKKKTTSATQTRPRPRTQTQTQTQTRTQEQTQTQKQKQTKTKATTNTIRNTSTSTRTRDTSSVENQGYNHSQRNLKNKYLKNLFKKRTPKSSFKTQPLLDKKKFPLHKPLLNKNSELKPLIQKKKKTTTKIAKEIRKQKDQSSQTGRKNITYDQEFREQLQFGSSQKNQRNNSNNKKNKKERSTQTQTNIKKQLNTLENSGLLFSGGLLKKGFARDQQTNSPIGNTLRLQEYPINVTQNKSKKTQLIPSTKTLNHIIEQEHLQPNGKLTNTSLLGIRSPLKHNQFTSNNPKDNIIISYQKLSRNTQQLPVEPLNHNQNNDQKYKSQQNQYLSSYKKKQNENTSLFQKRSATSKTDTISSLLLLSPKPQPIEHNLRNHNGNKEKSKQSSQPEQIEQKEELQHKMKVIEYNTLNKASFFETFFKEQKMARQFPEFYNDIKTDESFYSHYIQPLMKTEIIMKSKEKLKQNQLQNKLSNKNKEINKIKWDRILPKKDLLSLARNPNNKLASVYQKGFFVSYLLNKFTNDNTQN</sequence>
<feature type="region of interest" description="Disordered" evidence="2">
    <location>
        <begin position="346"/>
        <end position="372"/>
    </location>
</feature>
<feature type="compositionally biased region" description="Low complexity" evidence="2">
    <location>
        <begin position="191"/>
        <end position="240"/>
    </location>
</feature>
<name>A0AAV7Z6M2_9EUKA</name>
<proteinExistence type="predicted"/>
<comment type="caution">
    <text evidence="3">The sequence shown here is derived from an EMBL/GenBank/DDBJ whole genome shotgun (WGS) entry which is preliminary data.</text>
</comment>